<protein>
    <submittedName>
        <fullName evidence="4">4-diphosphocytidyl-2C-methyl-D-erythritol synthase</fullName>
    </submittedName>
</protein>
<keyword evidence="2" id="KW-0472">Membrane</keyword>
<proteinExistence type="predicted"/>
<reference evidence="4 5" key="1">
    <citation type="submission" date="2018-11" db="EMBL/GenBank/DDBJ databases">
        <title>Erythrobacter spongiae sp. nov., isolated from a marine sponge.</title>
        <authorList>
            <person name="Zhuang L."/>
            <person name="Luo L."/>
        </authorList>
    </citation>
    <scope>NUCLEOTIDE SEQUENCE [LARGE SCALE GENOMIC DNA]</scope>
    <source>
        <strain evidence="4 5">HN-E23</strain>
    </source>
</reference>
<evidence type="ECO:0000313" key="5">
    <source>
        <dbReference type="Proteomes" id="UP000275232"/>
    </source>
</evidence>
<dbReference type="Pfam" id="PF12804">
    <property type="entry name" value="NTP_transf_3"/>
    <property type="match status" value="1"/>
</dbReference>
<evidence type="ECO:0000256" key="1">
    <source>
        <dbReference type="ARBA" id="ARBA00022842"/>
    </source>
</evidence>
<name>A0A3N5DCP0_9SPHN</name>
<gene>
    <name evidence="4" type="ORF">EG799_00095</name>
</gene>
<dbReference type="InterPro" id="IPR025877">
    <property type="entry name" value="MobA-like_NTP_Trfase"/>
</dbReference>
<comment type="caution">
    <text evidence="4">The sequence shown here is derived from an EMBL/GenBank/DDBJ whole genome shotgun (WGS) entry which is preliminary data.</text>
</comment>
<dbReference type="OrthoDB" id="159246at2"/>
<dbReference type="InterPro" id="IPR029044">
    <property type="entry name" value="Nucleotide-diphossugar_trans"/>
</dbReference>
<sequence>MADGAQTPARLPPCAVLVLAGTRPGGDPLLKGSPVPTKALLPIAGKPMLTHVLRAVLAAQGLGPVTVAAQDIAALRSDPAINCLAARVEWRSSSDSLAATVAQAVRDAEGPLLVTTADNVLLTSDILGEFLDGAGDADLAVGAVERSALARAGIGAQRTWLKFRGGAWSGANLFLLGGRHTLPLIEEWGRVEQQRKKGRAVIGLFGPALLVGAGLRLLSIHDFATRAGRRFGLGAKVVPLSRAEACIDADKPDDIVLIEKIMMRRAQARE</sequence>
<keyword evidence="2" id="KW-1133">Transmembrane helix</keyword>
<keyword evidence="1" id="KW-0460">Magnesium</keyword>
<dbReference type="AlphaFoldDB" id="A0A3N5DCP0"/>
<keyword evidence="2" id="KW-0812">Transmembrane</keyword>
<dbReference type="SUPFAM" id="SSF53448">
    <property type="entry name" value="Nucleotide-diphospho-sugar transferases"/>
    <property type="match status" value="1"/>
</dbReference>
<organism evidence="4 5">
    <name type="scientific">Aurantiacibacter spongiae</name>
    <dbReference type="NCBI Taxonomy" id="2488860"/>
    <lineage>
        <taxon>Bacteria</taxon>
        <taxon>Pseudomonadati</taxon>
        <taxon>Pseudomonadota</taxon>
        <taxon>Alphaproteobacteria</taxon>
        <taxon>Sphingomonadales</taxon>
        <taxon>Erythrobacteraceae</taxon>
        <taxon>Aurantiacibacter</taxon>
    </lineage>
</organism>
<feature type="transmembrane region" description="Helical" evidence="2">
    <location>
        <begin position="200"/>
        <end position="220"/>
    </location>
</feature>
<evidence type="ECO:0000256" key="2">
    <source>
        <dbReference type="SAM" id="Phobius"/>
    </source>
</evidence>
<feature type="domain" description="MobA-like NTP transferase" evidence="3">
    <location>
        <begin position="37"/>
        <end position="170"/>
    </location>
</feature>
<dbReference type="Proteomes" id="UP000275232">
    <property type="component" value="Unassembled WGS sequence"/>
</dbReference>
<dbReference type="EMBL" id="RPFZ01000001">
    <property type="protein sequence ID" value="RPF72588.1"/>
    <property type="molecule type" value="Genomic_DNA"/>
</dbReference>
<evidence type="ECO:0000259" key="3">
    <source>
        <dbReference type="Pfam" id="PF12804"/>
    </source>
</evidence>
<evidence type="ECO:0000313" key="4">
    <source>
        <dbReference type="EMBL" id="RPF72588.1"/>
    </source>
</evidence>
<dbReference type="GO" id="GO:0016779">
    <property type="term" value="F:nucleotidyltransferase activity"/>
    <property type="evidence" value="ECO:0007669"/>
    <property type="project" value="UniProtKB-ARBA"/>
</dbReference>
<dbReference type="Gene3D" id="3.90.550.10">
    <property type="entry name" value="Spore Coat Polysaccharide Biosynthesis Protein SpsA, Chain A"/>
    <property type="match status" value="1"/>
</dbReference>
<keyword evidence="5" id="KW-1185">Reference proteome</keyword>
<accession>A0A3N5DCP0</accession>